<dbReference type="Proteomes" id="UP000308600">
    <property type="component" value="Unassembled WGS sequence"/>
</dbReference>
<gene>
    <name evidence="1" type="ORF">BDN72DRAFT_854866</name>
</gene>
<evidence type="ECO:0000313" key="2">
    <source>
        <dbReference type="Proteomes" id="UP000308600"/>
    </source>
</evidence>
<reference evidence="1 2" key="1">
    <citation type="journal article" date="2019" name="Nat. Ecol. Evol.">
        <title>Megaphylogeny resolves global patterns of mushroom evolution.</title>
        <authorList>
            <person name="Varga T."/>
            <person name="Krizsan K."/>
            <person name="Foldi C."/>
            <person name="Dima B."/>
            <person name="Sanchez-Garcia M."/>
            <person name="Sanchez-Ramirez S."/>
            <person name="Szollosi G.J."/>
            <person name="Szarkandi J.G."/>
            <person name="Papp V."/>
            <person name="Albert L."/>
            <person name="Andreopoulos W."/>
            <person name="Angelini C."/>
            <person name="Antonin V."/>
            <person name="Barry K.W."/>
            <person name="Bougher N.L."/>
            <person name="Buchanan P."/>
            <person name="Buyck B."/>
            <person name="Bense V."/>
            <person name="Catcheside P."/>
            <person name="Chovatia M."/>
            <person name="Cooper J."/>
            <person name="Damon W."/>
            <person name="Desjardin D."/>
            <person name="Finy P."/>
            <person name="Geml J."/>
            <person name="Haridas S."/>
            <person name="Hughes K."/>
            <person name="Justo A."/>
            <person name="Karasinski D."/>
            <person name="Kautmanova I."/>
            <person name="Kiss B."/>
            <person name="Kocsube S."/>
            <person name="Kotiranta H."/>
            <person name="LaButti K.M."/>
            <person name="Lechner B.E."/>
            <person name="Liimatainen K."/>
            <person name="Lipzen A."/>
            <person name="Lukacs Z."/>
            <person name="Mihaltcheva S."/>
            <person name="Morgado L.N."/>
            <person name="Niskanen T."/>
            <person name="Noordeloos M.E."/>
            <person name="Ohm R.A."/>
            <person name="Ortiz-Santana B."/>
            <person name="Ovrebo C."/>
            <person name="Racz N."/>
            <person name="Riley R."/>
            <person name="Savchenko A."/>
            <person name="Shiryaev A."/>
            <person name="Soop K."/>
            <person name="Spirin V."/>
            <person name="Szebenyi C."/>
            <person name="Tomsovsky M."/>
            <person name="Tulloss R.E."/>
            <person name="Uehling J."/>
            <person name="Grigoriev I.V."/>
            <person name="Vagvolgyi C."/>
            <person name="Papp T."/>
            <person name="Martin F.M."/>
            <person name="Miettinen O."/>
            <person name="Hibbett D.S."/>
            <person name="Nagy L.G."/>
        </authorList>
    </citation>
    <scope>NUCLEOTIDE SEQUENCE [LARGE SCALE GENOMIC DNA]</scope>
    <source>
        <strain evidence="1 2">NL-1719</strain>
    </source>
</reference>
<evidence type="ECO:0000313" key="1">
    <source>
        <dbReference type="EMBL" id="TFK73436.1"/>
    </source>
</evidence>
<keyword evidence="2" id="KW-1185">Reference proteome</keyword>
<dbReference type="EMBL" id="ML208276">
    <property type="protein sequence ID" value="TFK73436.1"/>
    <property type="molecule type" value="Genomic_DNA"/>
</dbReference>
<organism evidence="1 2">
    <name type="scientific">Pluteus cervinus</name>
    <dbReference type="NCBI Taxonomy" id="181527"/>
    <lineage>
        <taxon>Eukaryota</taxon>
        <taxon>Fungi</taxon>
        <taxon>Dikarya</taxon>
        <taxon>Basidiomycota</taxon>
        <taxon>Agaricomycotina</taxon>
        <taxon>Agaricomycetes</taxon>
        <taxon>Agaricomycetidae</taxon>
        <taxon>Agaricales</taxon>
        <taxon>Pluteineae</taxon>
        <taxon>Pluteaceae</taxon>
        <taxon>Pluteus</taxon>
    </lineage>
</organism>
<name>A0ACD3B6A3_9AGAR</name>
<sequence length="473" mass="52382">MGLTKCKFRVSVGRLRSESGAPISIFATTAYEPQHHFLPEHADNPPQKIQKAPILILIMQDDNELPTEVLNTILRFSTSDLTTSLRSYNCDGQSEWELYDRALQDCTQYRLVDSTWNAVVTPFLYSILVLAAWPLEKLLRRAKAVDYHPEMIKALVISGCADHHPVEEVERQIFDILCSRLRQCSSISLLDVHLGGYTPLLESESEEFFGNIQSDSLTSVAILYTTIDVISGAISGLGTRSSQLKELVLYSVYWDAAQLAPSVPFVFPSLNSLTMHWEWPPGLGRTPFAQLFSTLVLGEGNGSAAPLRDLTISGILDLDAPHISTLLSSYNIGITLTSIQLNLPPSLTTSTLFEALPTTILGLCPVLTRFLYFAWCPTSLLYGLPPRLKEFGVTIVHIAGPEAASLLTTIMPLIELVKEPRFRKGIQKLHIQWALFQPPGAERRLRDACVEEGVEFSSIEASTIAKPVWSSGL</sequence>
<accession>A0ACD3B6A3</accession>
<protein>
    <submittedName>
        <fullName evidence="1">Uncharacterized protein</fullName>
    </submittedName>
</protein>
<proteinExistence type="predicted"/>